<dbReference type="EMBL" id="JAOPKA010000024">
    <property type="protein sequence ID" value="MCU4744228.1"/>
    <property type="molecule type" value="Genomic_DNA"/>
</dbReference>
<name>A0AAP2Z435_9EURY</name>
<sequence>MTRAYHRSDDLPDTLTVYTGGEERLFERAKTCPQPTEIVVTSVELHRRNLQRRLRERSLPKDAFEFSDPVGMSKQVLRNAAEPTKAIDRIDRLTLLHSILSDADSTEFELPTRIPQSISTDPQAVEQLRTEVESVTNFHSERTESWKQVADGLNAPIDQEATERLTVALDVERELKSRTQQGKAVSETELIRRATRTLTETDGSIWAETYESIDRITFLGLGSLSATHADLVHALIESTSVEVNIHFRQGTGEYLSKRLFSLIDINNPGQEVFA</sequence>
<dbReference type="AlphaFoldDB" id="A0AAP2Z435"/>
<reference evidence="1" key="1">
    <citation type="submission" date="2022-09" db="EMBL/GenBank/DDBJ databases">
        <title>Enrichment on poylsaccharides allowed isolation of novel metabolic and taxonomic groups of Haloarchaea.</title>
        <authorList>
            <person name="Sorokin D.Y."/>
            <person name="Elcheninov A.G."/>
            <person name="Khizhniak T.V."/>
            <person name="Kolganova T.V."/>
            <person name="Kublanov I.V."/>
        </authorList>
    </citation>
    <scope>NUCLEOTIDE SEQUENCE</scope>
    <source>
        <strain evidence="1">AArc-xg1-1</strain>
    </source>
</reference>
<organism evidence="1 2">
    <name type="scientific">Natronoglomus mannanivorans</name>
    <dbReference type="NCBI Taxonomy" id="2979990"/>
    <lineage>
        <taxon>Archaea</taxon>
        <taxon>Methanobacteriati</taxon>
        <taxon>Methanobacteriota</taxon>
        <taxon>Stenosarchaea group</taxon>
        <taxon>Halobacteria</taxon>
        <taxon>Halobacteriales</taxon>
        <taxon>Natrialbaceae</taxon>
        <taxon>Natronoglomus</taxon>
    </lineage>
</organism>
<protein>
    <submittedName>
        <fullName evidence="1">Uncharacterized protein</fullName>
    </submittedName>
</protein>
<evidence type="ECO:0000313" key="1">
    <source>
        <dbReference type="EMBL" id="MCU4744228.1"/>
    </source>
</evidence>
<evidence type="ECO:0000313" key="2">
    <source>
        <dbReference type="Proteomes" id="UP001321018"/>
    </source>
</evidence>
<gene>
    <name evidence="1" type="ORF">OB960_22895</name>
</gene>
<proteinExistence type="predicted"/>
<dbReference type="RefSeq" id="WP_338006036.1">
    <property type="nucleotide sequence ID" value="NZ_JAOPKA010000024.1"/>
</dbReference>
<dbReference type="InterPro" id="IPR058819">
    <property type="entry name" value="UvrD_dom-like"/>
</dbReference>
<comment type="caution">
    <text evidence="1">The sequence shown here is derived from an EMBL/GenBank/DDBJ whole genome shotgun (WGS) entry which is preliminary data.</text>
</comment>
<dbReference type="Proteomes" id="UP001321018">
    <property type="component" value="Unassembled WGS sequence"/>
</dbReference>
<accession>A0AAP2Z435</accession>
<dbReference type="Pfam" id="PF26510">
    <property type="entry name" value="Halo_UvrD_like"/>
    <property type="match status" value="1"/>
</dbReference>